<organism evidence="1 2">
    <name type="scientific">Haloferula sargassicola</name>
    <dbReference type="NCBI Taxonomy" id="490096"/>
    <lineage>
        <taxon>Bacteria</taxon>
        <taxon>Pseudomonadati</taxon>
        <taxon>Verrucomicrobiota</taxon>
        <taxon>Verrucomicrobiia</taxon>
        <taxon>Verrucomicrobiales</taxon>
        <taxon>Verrucomicrobiaceae</taxon>
        <taxon>Haloferula</taxon>
    </lineage>
</organism>
<proteinExistence type="predicted"/>
<comment type="caution">
    <text evidence="1">The sequence shown here is derived from an EMBL/GenBank/DDBJ whole genome shotgun (WGS) entry which is preliminary data.</text>
</comment>
<gene>
    <name evidence="1" type="ORF">Hsar01_01989</name>
</gene>
<evidence type="ECO:0000313" key="2">
    <source>
        <dbReference type="Proteomes" id="UP001476282"/>
    </source>
</evidence>
<evidence type="ECO:0000313" key="1">
    <source>
        <dbReference type="EMBL" id="GAA5482765.1"/>
    </source>
</evidence>
<accession>A0ABP9UMH3</accession>
<dbReference type="EMBL" id="BAABRI010000009">
    <property type="protein sequence ID" value="GAA5482765.1"/>
    <property type="molecule type" value="Genomic_DNA"/>
</dbReference>
<reference evidence="1 2" key="1">
    <citation type="submission" date="2024-02" db="EMBL/GenBank/DDBJ databases">
        <title>Haloferula sargassicola NBRC 104335.</title>
        <authorList>
            <person name="Ichikawa N."/>
            <person name="Katano-Makiyama Y."/>
            <person name="Hidaka K."/>
        </authorList>
    </citation>
    <scope>NUCLEOTIDE SEQUENCE [LARGE SCALE GENOMIC DNA]</scope>
    <source>
        <strain evidence="1 2">NBRC 104335</strain>
    </source>
</reference>
<name>A0ABP9UMH3_9BACT</name>
<dbReference type="Proteomes" id="UP001476282">
    <property type="component" value="Unassembled WGS sequence"/>
</dbReference>
<sequence>MVRMLTRSIPLNARHLISSASYLLPAVMEEVARQVEAALETVASRISGVVPESIHESVSKAINTRIPHLSD</sequence>
<keyword evidence="2" id="KW-1185">Reference proteome</keyword>
<protein>
    <submittedName>
        <fullName evidence="1">Uncharacterized protein</fullName>
    </submittedName>
</protein>